<gene>
    <name evidence="10" type="primary">murF</name>
    <name evidence="15" type="ORF">CUU80_00170</name>
</gene>
<keyword evidence="8 10" id="KW-0131">Cell cycle</keyword>
<keyword evidence="4 10" id="KW-0547">Nucleotide-binding</keyword>
<name>A0A2M9HS12_9BIFI</name>
<keyword evidence="3 10" id="KW-0132">Cell division</keyword>
<accession>A0A2M9HS12</accession>
<keyword evidence="5 10" id="KW-0067">ATP-binding</keyword>
<evidence type="ECO:0000256" key="5">
    <source>
        <dbReference type="ARBA" id="ARBA00022840"/>
    </source>
</evidence>
<evidence type="ECO:0000256" key="10">
    <source>
        <dbReference type="HAMAP-Rule" id="MF_02019"/>
    </source>
</evidence>
<evidence type="ECO:0000256" key="3">
    <source>
        <dbReference type="ARBA" id="ARBA00022618"/>
    </source>
</evidence>
<dbReference type="GO" id="GO:0051301">
    <property type="term" value="P:cell division"/>
    <property type="evidence" value="ECO:0007669"/>
    <property type="project" value="UniProtKB-KW"/>
</dbReference>
<evidence type="ECO:0000256" key="4">
    <source>
        <dbReference type="ARBA" id="ARBA00022741"/>
    </source>
</evidence>
<keyword evidence="1 10" id="KW-0963">Cytoplasm</keyword>
<comment type="subcellular location">
    <subcellularLocation>
        <location evidence="10 11">Cytoplasm</location>
    </subcellularLocation>
</comment>
<comment type="function">
    <text evidence="10 11">Involved in cell wall formation. Catalyzes the final step in the synthesis of UDP-N-acetylmuramoyl-pentapeptide, the precursor of murein.</text>
</comment>
<dbReference type="SUPFAM" id="SSF53244">
    <property type="entry name" value="MurD-like peptide ligases, peptide-binding domain"/>
    <property type="match status" value="1"/>
</dbReference>
<evidence type="ECO:0000313" key="16">
    <source>
        <dbReference type="Proteomes" id="UP000228755"/>
    </source>
</evidence>
<comment type="similarity">
    <text evidence="10">Belongs to the MurCDEF family. MurF subfamily.</text>
</comment>
<evidence type="ECO:0000256" key="11">
    <source>
        <dbReference type="RuleBase" id="RU004136"/>
    </source>
</evidence>
<evidence type="ECO:0000256" key="7">
    <source>
        <dbReference type="ARBA" id="ARBA00022984"/>
    </source>
</evidence>
<dbReference type="PANTHER" id="PTHR43024:SF1">
    <property type="entry name" value="UDP-N-ACETYLMURAMOYL-TRIPEPTIDE--D-ALANYL-D-ALANINE LIGASE"/>
    <property type="match status" value="1"/>
</dbReference>
<comment type="caution">
    <text evidence="15">The sequence shown here is derived from an EMBL/GenBank/DDBJ whole genome shotgun (WGS) entry which is preliminary data.</text>
</comment>
<dbReference type="OrthoDB" id="9800958at2"/>
<evidence type="ECO:0000256" key="8">
    <source>
        <dbReference type="ARBA" id="ARBA00023306"/>
    </source>
</evidence>
<evidence type="ECO:0000259" key="14">
    <source>
        <dbReference type="Pfam" id="PF08245"/>
    </source>
</evidence>
<dbReference type="GO" id="GO:0071555">
    <property type="term" value="P:cell wall organization"/>
    <property type="evidence" value="ECO:0007669"/>
    <property type="project" value="UniProtKB-KW"/>
</dbReference>
<dbReference type="InterPro" id="IPR036565">
    <property type="entry name" value="Mur-like_cat_sf"/>
</dbReference>
<dbReference type="InterPro" id="IPR000713">
    <property type="entry name" value="Mur_ligase_N"/>
</dbReference>
<feature type="domain" description="Mur ligase C-terminal" evidence="13">
    <location>
        <begin position="334"/>
        <end position="475"/>
    </location>
</feature>
<dbReference type="InterPro" id="IPR036615">
    <property type="entry name" value="Mur_ligase_C_dom_sf"/>
</dbReference>
<dbReference type="SUPFAM" id="SSF63418">
    <property type="entry name" value="MurE/MurF N-terminal domain"/>
    <property type="match status" value="1"/>
</dbReference>
<dbReference type="EMBL" id="PGLQ01000001">
    <property type="protein sequence ID" value="PJM79614.1"/>
    <property type="molecule type" value="Genomic_DNA"/>
</dbReference>
<dbReference type="PANTHER" id="PTHR43024">
    <property type="entry name" value="UDP-N-ACETYLMURAMOYL-TRIPEPTIDE--D-ALANYL-D-ALANINE LIGASE"/>
    <property type="match status" value="1"/>
</dbReference>
<dbReference type="InterPro" id="IPR051046">
    <property type="entry name" value="MurCDEF_CellWall_CoF430Synth"/>
</dbReference>
<keyword evidence="6 10" id="KW-0133">Cell shape</keyword>
<dbReference type="GO" id="GO:0009252">
    <property type="term" value="P:peptidoglycan biosynthetic process"/>
    <property type="evidence" value="ECO:0007669"/>
    <property type="project" value="UniProtKB-UniRule"/>
</dbReference>
<dbReference type="Proteomes" id="UP000228755">
    <property type="component" value="Unassembled WGS sequence"/>
</dbReference>
<dbReference type="HAMAP" id="MF_02019">
    <property type="entry name" value="MurF"/>
    <property type="match status" value="1"/>
</dbReference>
<dbReference type="InterPro" id="IPR005863">
    <property type="entry name" value="UDP-N-AcMur_synth"/>
</dbReference>
<dbReference type="EC" id="6.3.2.10" evidence="10 11"/>
<reference evidence="15 16" key="1">
    <citation type="submission" date="2017-11" db="EMBL/GenBank/DDBJ databases">
        <title>Draft genome sequences of strains TRE 1, TRE D, TRE H and TRI 7, isolated from tamarins, belonging to four potential novel Bifidobacterium species.</title>
        <authorList>
            <person name="Mattarelli P."/>
            <person name="Modesto M."/>
            <person name="Bonetti A."/>
            <person name="Puglisi E."/>
            <person name="Morelli L."/>
        </authorList>
    </citation>
    <scope>NUCLEOTIDE SEQUENCE [LARGE SCALE GENOMIC DNA]</scope>
    <source>
        <strain evidence="16">TRED</strain>
    </source>
</reference>
<dbReference type="SUPFAM" id="SSF53623">
    <property type="entry name" value="MurD-like peptide ligases, catalytic domain"/>
    <property type="match status" value="1"/>
</dbReference>
<feature type="binding site" evidence="10">
    <location>
        <begin position="116"/>
        <end position="122"/>
    </location>
    <ligand>
        <name>ATP</name>
        <dbReference type="ChEBI" id="CHEBI:30616"/>
    </ligand>
</feature>
<proteinExistence type="inferred from homology"/>
<dbReference type="GO" id="GO:0008360">
    <property type="term" value="P:regulation of cell shape"/>
    <property type="evidence" value="ECO:0007669"/>
    <property type="project" value="UniProtKB-KW"/>
</dbReference>
<evidence type="ECO:0000256" key="1">
    <source>
        <dbReference type="ARBA" id="ARBA00022490"/>
    </source>
</evidence>
<evidence type="ECO:0000313" key="15">
    <source>
        <dbReference type="EMBL" id="PJM79614.1"/>
    </source>
</evidence>
<keyword evidence="16" id="KW-1185">Reference proteome</keyword>
<dbReference type="Pfam" id="PF08245">
    <property type="entry name" value="Mur_ligase_M"/>
    <property type="match status" value="1"/>
</dbReference>
<comment type="catalytic activity">
    <reaction evidence="10 11">
        <text>D-alanyl-D-alanine + UDP-N-acetyl-alpha-D-muramoyl-L-alanyl-gamma-D-glutamyl-meso-2,6-diaminopimelate + ATP = UDP-N-acetyl-alpha-D-muramoyl-L-alanyl-gamma-D-glutamyl-meso-2,6-diaminopimeloyl-D-alanyl-D-alanine + ADP + phosphate + H(+)</text>
        <dbReference type="Rhea" id="RHEA:28374"/>
        <dbReference type="ChEBI" id="CHEBI:15378"/>
        <dbReference type="ChEBI" id="CHEBI:30616"/>
        <dbReference type="ChEBI" id="CHEBI:43474"/>
        <dbReference type="ChEBI" id="CHEBI:57822"/>
        <dbReference type="ChEBI" id="CHEBI:61386"/>
        <dbReference type="ChEBI" id="CHEBI:83905"/>
        <dbReference type="ChEBI" id="CHEBI:456216"/>
        <dbReference type="EC" id="6.3.2.10"/>
    </reaction>
</comment>
<dbReference type="InterPro" id="IPR013221">
    <property type="entry name" value="Mur_ligase_cen"/>
</dbReference>
<dbReference type="GO" id="GO:0005737">
    <property type="term" value="C:cytoplasm"/>
    <property type="evidence" value="ECO:0007669"/>
    <property type="project" value="UniProtKB-SubCell"/>
</dbReference>
<feature type="domain" description="Mur ligase N-terminal catalytic" evidence="12">
    <location>
        <begin position="33"/>
        <end position="97"/>
    </location>
</feature>
<evidence type="ECO:0000256" key="9">
    <source>
        <dbReference type="ARBA" id="ARBA00023316"/>
    </source>
</evidence>
<evidence type="ECO:0000259" key="13">
    <source>
        <dbReference type="Pfam" id="PF02875"/>
    </source>
</evidence>
<sequence length="490" mass="51036">MVPMNVEEIAEAVNGRLVAGPASERLATSAVSDSRQAGEGSVFVAIKGERVDGHDFVPAVAAQGAVAAIVDHEVADAALSQIVVEDTVEALGELAKHNIERRRALDTDFDIIGLTGSVGKTTTKDLLAALLAHVGPTVAPVGSFNNEIGLPLTALKVDERTRFFVAEMGASHLGEIARLTRIAPPDTAIVLKVGVAHLGEFGSRERIAQAKSEIVKGLLPGGTAVLNADDEHVVPMASLAVGPVLWFGLDRTRDGEVSAENITSDHADHAQFTLQNAQGDTVQVHLGIPGRHNVMNALAAATVAMRYSMTMNEVADVLAAQHVISPHRMALSTVKRQDASFTLIDDSFNANPDSMKAGLDGLKAWTSADGGTPFRVALLGAMLELGPDESALHASVGSYAAGLGLDAIIAVGSDHDAHLDAMAEALAQGAQQDTGDASDASHTTVECVHGIDQAERLVLAMADEHPDTVVLLKGSHASGLSALAERWTSN</sequence>
<keyword evidence="7 10" id="KW-0573">Peptidoglycan synthesis</keyword>
<dbReference type="GO" id="GO:0008766">
    <property type="term" value="F:UDP-N-acetylmuramoylalanyl-D-glutamyl-2,6-diaminopimelate-D-alanyl-D-alanine ligase activity"/>
    <property type="evidence" value="ECO:0007669"/>
    <property type="project" value="RHEA"/>
</dbReference>
<keyword evidence="2 10" id="KW-0436">Ligase</keyword>
<comment type="pathway">
    <text evidence="10 11">Cell wall biogenesis; peptidoglycan biosynthesis.</text>
</comment>
<dbReference type="Gene3D" id="3.40.1390.10">
    <property type="entry name" value="MurE/MurF, N-terminal domain"/>
    <property type="match status" value="1"/>
</dbReference>
<dbReference type="Gene3D" id="3.90.190.20">
    <property type="entry name" value="Mur ligase, C-terminal domain"/>
    <property type="match status" value="1"/>
</dbReference>
<dbReference type="Gene3D" id="3.40.1190.10">
    <property type="entry name" value="Mur-like, catalytic domain"/>
    <property type="match status" value="1"/>
</dbReference>
<dbReference type="NCBIfam" id="TIGR01143">
    <property type="entry name" value="murF"/>
    <property type="match status" value="1"/>
</dbReference>
<organism evidence="15 16">
    <name type="scientific">Bifidobacterium scaligerum</name>
    <dbReference type="NCBI Taxonomy" id="2052656"/>
    <lineage>
        <taxon>Bacteria</taxon>
        <taxon>Bacillati</taxon>
        <taxon>Actinomycetota</taxon>
        <taxon>Actinomycetes</taxon>
        <taxon>Bifidobacteriales</taxon>
        <taxon>Bifidobacteriaceae</taxon>
        <taxon>Bifidobacterium</taxon>
    </lineage>
</organism>
<dbReference type="GO" id="GO:0005524">
    <property type="term" value="F:ATP binding"/>
    <property type="evidence" value="ECO:0007669"/>
    <property type="project" value="UniProtKB-UniRule"/>
</dbReference>
<dbReference type="AlphaFoldDB" id="A0A2M9HS12"/>
<evidence type="ECO:0000256" key="6">
    <source>
        <dbReference type="ARBA" id="ARBA00022960"/>
    </source>
</evidence>
<dbReference type="UniPathway" id="UPA00219"/>
<evidence type="ECO:0000256" key="2">
    <source>
        <dbReference type="ARBA" id="ARBA00022598"/>
    </source>
</evidence>
<dbReference type="InterPro" id="IPR035911">
    <property type="entry name" value="MurE/MurF_N"/>
</dbReference>
<keyword evidence="9 10" id="KW-0961">Cell wall biogenesis/degradation</keyword>
<protein>
    <recommendedName>
        <fullName evidence="10 11">UDP-N-acetylmuramoyl-tripeptide--D-alanyl-D-alanine ligase</fullName>
        <ecNumber evidence="10 11">6.3.2.10</ecNumber>
    </recommendedName>
    <alternativeName>
        <fullName evidence="10">D-alanyl-D-alanine-adding enzyme</fullName>
    </alternativeName>
</protein>
<dbReference type="Pfam" id="PF02875">
    <property type="entry name" value="Mur_ligase_C"/>
    <property type="match status" value="1"/>
</dbReference>
<evidence type="ECO:0000259" key="12">
    <source>
        <dbReference type="Pfam" id="PF01225"/>
    </source>
</evidence>
<dbReference type="Pfam" id="PF01225">
    <property type="entry name" value="Mur_ligase"/>
    <property type="match status" value="1"/>
</dbReference>
<dbReference type="InterPro" id="IPR004101">
    <property type="entry name" value="Mur_ligase_C"/>
</dbReference>
<feature type="domain" description="Mur ligase central" evidence="14">
    <location>
        <begin position="115"/>
        <end position="304"/>
    </location>
</feature>
<dbReference type="RefSeq" id="WP_100495354.1">
    <property type="nucleotide sequence ID" value="NZ_PGLQ01000001.1"/>
</dbReference>
<dbReference type="GO" id="GO:0047480">
    <property type="term" value="F:UDP-N-acetylmuramoyl-tripeptide-D-alanyl-D-alanine ligase activity"/>
    <property type="evidence" value="ECO:0007669"/>
    <property type="project" value="UniProtKB-UniRule"/>
</dbReference>